<dbReference type="PROSITE" id="PS00042">
    <property type="entry name" value="HTH_CRP_1"/>
    <property type="match status" value="1"/>
</dbReference>
<evidence type="ECO:0000313" key="2">
    <source>
        <dbReference type="EMBL" id="RLP76809.1"/>
    </source>
</evidence>
<proteinExistence type="inferred from homology"/>
<dbReference type="AlphaFoldDB" id="A0A3L7A8Z9"/>
<dbReference type="Proteomes" id="UP000272503">
    <property type="component" value="Unassembled WGS sequence"/>
</dbReference>
<dbReference type="PANTHER" id="PTHR18964">
    <property type="entry name" value="ROK (REPRESSOR, ORF, KINASE) FAMILY"/>
    <property type="match status" value="1"/>
</dbReference>
<dbReference type="PROSITE" id="PS01125">
    <property type="entry name" value="ROK"/>
    <property type="match status" value="1"/>
</dbReference>
<evidence type="ECO:0000256" key="1">
    <source>
        <dbReference type="ARBA" id="ARBA00006479"/>
    </source>
</evidence>
<protein>
    <submittedName>
        <fullName evidence="2">ROK family transcriptional regulator</fullName>
    </submittedName>
</protein>
<reference evidence="2 3" key="1">
    <citation type="submission" date="2018-10" db="EMBL/GenBank/DDBJ databases">
        <authorList>
            <person name="Li J."/>
        </authorList>
    </citation>
    <scope>NUCLEOTIDE SEQUENCE [LARGE SCALE GENOMIC DNA]</scope>
    <source>
        <strain evidence="2 3">IF 016277</strain>
    </source>
</reference>
<name>A0A3L7A8Z9_9MICO</name>
<dbReference type="Pfam" id="PF00480">
    <property type="entry name" value="ROK"/>
    <property type="match status" value="1"/>
</dbReference>
<comment type="similarity">
    <text evidence="1">Belongs to the ROK (NagC/XylR) family.</text>
</comment>
<evidence type="ECO:0000313" key="3">
    <source>
        <dbReference type="Proteomes" id="UP000272503"/>
    </source>
</evidence>
<comment type="caution">
    <text evidence="2">The sequence shown here is derived from an EMBL/GenBank/DDBJ whole genome shotgun (WGS) entry which is preliminary data.</text>
</comment>
<dbReference type="InterPro" id="IPR049874">
    <property type="entry name" value="ROK_cs"/>
</dbReference>
<sequence length="414" mass="42476">MSVVRPLGPSSENTRSAILDLVRSSGTVSRIELAEMSGLTATSITRFVKTLIDAGLIIETGYGDSSGGKRPSLLELNRGARYAVGLSLDDARLSYVVTDLGGSVVGRLVSRGIAGAAPSDVIARIAVEVGQVLSELSIPLDKVVGIGVAGAGLDIRGGGEGLSVTAAEWESFAVAQALEAQTGLLVVRDNDAACAALGEFWVGRIPATQDFASLYMSNGFGLGLMMGGALVRGSSSNVGEIGHMPLSLDGPDCWCGARGCLEMLAAPRAIVARALVDSELTADLGLTQVGGDSRQAFERIARAAAGGEPRSVALIEQAARAVATAVLAVVNVLDLDRLYLSGPGFAEIGEIYAREIRSTLTRCARTRAVHGVRVELSDPGLDAAAIGAASLALQHVLTPHVNAGRDALAPAGAR</sequence>
<dbReference type="GO" id="GO:0003700">
    <property type="term" value="F:DNA-binding transcription factor activity"/>
    <property type="evidence" value="ECO:0007669"/>
    <property type="project" value="InterPro"/>
</dbReference>
<dbReference type="InterPro" id="IPR018335">
    <property type="entry name" value="Tscrpt_reg_HTH_Crp-type_CS"/>
</dbReference>
<dbReference type="Gene3D" id="3.30.420.40">
    <property type="match status" value="2"/>
</dbReference>
<dbReference type="Pfam" id="PF13412">
    <property type="entry name" value="HTH_24"/>
    <property type="match status" value="1"/>
</dbReference>
<dbReference type="Gene3D" id="1.10.10.10">
    <property type="entry name" value="Winged helix-like DNA-binding domain superfamily/Winged helix DNA-binding domain"/>
    <property type="match status" value="1"/>
</dbReference>
<dbReference type="OrthoDB" id="4083144at2"/>
<dbReference type="SUPFAM" id="SSF53067">
    <property type="entry name" value="Actin-like ATPase domain"/>
    <property type="match status" value="1"/>
</dbReference>
<dbReference type="RefSeq" id="WP_121647619.1">
    <property type="nucleotide sequence ID" value="NZ_RCUX01000003.1"/>
</dbReference>
<accession>A0A3L7A8Z9</accession>
<dbReference type="PANTHER" id="PTHR18964:SF149">
    <property type="entry name" value="BIFUNCTIONAL UDP-N-ACETYLGLUCOSAMINE 2-EPIMERASE_N-ACETYLMANNOSAMINE KINASE"/>
    <property type="match status" value="1"/>
</dbReference>
<dbReference type="InterPro" id="IPR000600">
    <property type="entry name" value="ROK"/>
</dbReference>
<dbReference type="InterPro" id="IPR043129">
    <property type="entry name" value="ATPase_NBD"/>
</dbReference>
<dbReference type="SUPFAM" id="SSF46785">
    <property type="entry name" value="Winged helix' DNA-binding domain"/>
    <property type="match status" value="1"/>
</dbReference>
<dbReference type="InterPro" id="IPR036390">
    <property type="entry name" value="WH_DNA-bd_sf"/>
</dbReference>
<keyword evidence="3" id="KW-1185">Reference proteome</keyword>
<dbReference type="EMBL" id="RCUX01000003">
    <property type="protein sequence ID" value="RLP76809.1"/>
    <property type="molecule type" value="Genomic_DNA"/>
</dbReference>
<organism evidence="2 3">
    <name type="scientific">Mycetocola tolaasinivorans</name>
    <dbReference type="NCBI Taxonomy" id="76635"/>
    <lineage>
        <taxon>Bacteria</taxon>
        <taxon>Bacillati</taxon>
        <taxon>Actinomycetota</taxon>
        <taxon>Actinomycetes</taxon>
        <taxon>Micrococcales</taxon>
        <taxon>Microbacteriaceae</taxon>
        <taxon>Mycetocola</taxon>
    </lineage>
</organism>
<gene>
    <name evidence="2" type="ORF">D9V32_03995</name>
</gene>
<dbReference type="InterPro" id="IPR036388">
    <property type="entry name" value="WH-like_DNA-bd_sf"/>
</dbReference>